<proteinExistence type="predicted"/>
<sequence length="572" mass="59728">MSRVLVVAASVVAAALPVAPGAGADPAGTDRVETPVHIASPISSVDESVVRVHIPLPNSIGPHPAACDWLSYLRYRDVNGPSAAAAADRILIAQPGILEGAGAFDSVARNTVAAAARNGAHIEFWALDRRSNCLDDHSGVRAGLAAHDYDVAIDYYYHHRPVEGHTFAGFLGNDQVGWLANVGIAQTITDQYDLLVHELPDLALRQRKVLCGGHSLGGVVTAFFADADFGGNPGYRQCAGYFALDTAISPSLSALSGLPSPSAILPSGGLDYEATQAALRSGVAPRTLNLPVLIGPETMTLLGIVGLAADVDPGGLSHLAAALPLTPNLDTTLRFLFSRDAAAFATGSPSVRQFRLTNSAVLGALLGNASQPLAFLQTSPGFFDGGPVRDKDFPLPQDLAHNPALTPLTSAALGPDTLGIPDQPGGPLYTWRNYDRIGAPGAPVYRDRAGKPYATTETEVTDIGELARSLAEQPLPFTEDYFPTKLATDLFQASDPQISRLLVHPEGSAANPTIDLLGGSGLVVANGVPRSGRLVVAPGYHHLDVLTAAADQNDHRPEPISTALADFASVVR</sequence>
<keyword evidence="1" id="KW-0732">Signal</keyword>
<feature type="signal peptide" evidence="1">
    <location>
        <begin position="1"/>
        <end position="24"/>
    </location>
</feature>
<dbReference type="Proteomes" id="UP001601992">
    <property type="component" value="Unassembled WGS sequence"/>
</dbReference>
<comment type="caution">
    <text evidence="2">The sequence shown here is derived from an EMBL/GenBank/DDBJ whole genome shotgun (WGS) entry which is preliminary data.</text>
</comment>
<protein>
    <recommendedName>
        <fullName evidence="4">Alpha/beta hydrolase family protein</fullName>
    </recommendedName>
</protein>
<evidence type="ECO:0000313" key="2">
    <source>
        <dbReference type="EMBL" id="MFF3572570.1"/>
    </source>
</evidence>
<keyword evidence="3" id="KW-1185">Reference proteome</keyword>
<organism evidence="2 3">
    <name type="scientific">Nocardia jiangxiensis</name>
    <dbReference type="NCBI Taxonomy" id="282685"/>
    <lineage>
        <taxon>Bacteria</taxon>
        <taxon>Bacillati</taxon>
        <taxon>Actinomycetota</taxon>
        <taxon>Actinomycetes</taxon>
        <taxon>Mycobacteriales</taxon>
        <taxon>Nocardiaceae</taxon>
        <taxon>Nocardia</taxon>
    </lineage>
</organism>
<evidence type="ECO:0008006" key="4">
    <source>
        <dbReference type="Google" id="ProtNLM"/>
    </source>
</evidence>
<evidence type="ECO:0000256" key="1">
    <source>
        <dbReference type="SAM" id="SignalP"/>
    </source>
</evidence>
<gene>
    <name evidence="2" type="ORF">ACFYXQ_32860</name>
</gene>
<accession>A0ABW6SAZ5</accession>
<feature type="chain" id="PRO_5047503183" description="Alpha/beta hydrolase family protein" evidence="1">
    <location>
        <begin position="25"/>
        <end position="572"/>
    </location>
</feature>
<evidence type="ECO:0000313" key="3">
    <source>
        <dbReference type="Proteomes" id="UP001601992"/>
    </source>
</evidence>
<name>A0ABW6SAZ5_9NOCA</name>
<dbReference type="EMBL" id="JBIAQY010000014">
    <property type="protein sequence ID" value="MFF3572570.1"/>
    <property type="molecule type" value="Genomic_DNA"/>
</dbReference>
<dbReference type="RefSeq" id="WP_218009003.1">
    <property type="nucleotide sequence ID" value="NZ_JBIAQY010000014.1"/>
</dbReference>
<reference evidence="2 3" key="1">
    <citation type="submission" date="2024-10" db="EMBL/GenBank/DDBJ databases">
        <title>The Natural Products Discovery Center: Release of the First 8490 Sequenced Strains for Exploring Actinobacteria Biosynthetic Diversity.</title>
        <authorList>
            <person name="Kalkreuter E."/>
            <person name="Kautsar S.A."/>
            <person name="Yang D."/>
            <person name="Bader C.D."/>
            <person name="Teijaro C.N."/>
            <person name="Fluegel L."/>
            <person name="Davis C.M."/>
            <person name="Simpson J.R."/>
            <person name="Lauterbach L."/>
            <person name="Steele A.D."/>
            <person name="Gui C."/>
            <person name="Meng S."/>
            <person name="Li G."/>
            <person name="Viehrig K."/>
            <person name="Ye F."/>
            <person name="Su P."/>
            <person name="Kiefer A.F."/>
            <person name="Nichols A."/>
            <person name="Cepeda A.J."/>
            <person name="Yan W."/>
            <person name="Fan B."/>
            <person name="Jiang Y."/>
            <person name="Adhikari A."/>
            <person name="Zheng C.-J."/>
            <person name="Schuster L."/>
            <person name="Cowan T.M."/>
            <person name="Smanski M.J."/>
            <person name="Chevrette M.G."/>
            <person name="De Carvalho L.P.S."/>
            <person name="Shen B."/>
        </authorList>
    </citation>
    <scope>NUCLEOTIDE SEQUENCE [LARGE SCALE GENOMIC DNA]</scope>
    <source>
        <strain evidence="2 3">NPDC002593</strain>
    </source>
</reference>